<reference evidence="2" key="1">
    <citation type="submission" date="2018-03" db="EMBL/GenBank/DDBJ databases">
        <authorList>
            <person name="Nunes O.C."/>
            <person name="Lopes A.R."/>
            <person name="Froufe H."/>
            <person name="Munoz-Merida A."/>
            <person name="Barroso C."/>
            <person name="Egas C."/>
        </authorList>
    </citation>
    <scope>NUCLEOTIDE SEQUENCE</scope>
    <source>
        <strain evidence="2">ON4</strain>
    </source>
</reference>
<gene>
    <name evidence="2" type="ORF">C7K25_05900</name>
</gene>
<protein>
    <recommendedName>
        <fullName evidence="4">Sodium:proton antiporter</fullName>
    </recommendedName>
</protein>
<feature type="transmembrane region" description="Helical" evidence="1">
    <location>
        <begin position="75"/>
        <end position="97"/>
    </location>
</feature>
<dbReference type="RefSeq" id="WP_026936253.1">
    <property type="nucleotide sequence ID" value="NZ_PXVD01000007.1"/>
</dbReference>
<name>A0ABT7C6S8_9MICO</name>
<keyword evidence="1" id="KW-0472">Membrane</keyword>
<accession>A0ABT7C6S8</accession>
<feature type="transmembrane region" description="Helical" evidence="1">
    <location>
        <begin position="117"/>
        <end position="139"/>
    </location>
</feature>
<keyword evidence="1" id="KW-0812">Transmembrane</keyword>
<comment type="caution">
    <text evidence="2">The sequence shown here is derived from an EMBL/GenBank/DDBJ whole genome shotgun (WGS) entry which is preliminary data.</text>
</comment>
<reference evidence="2" key="2">
    <citation type="journal article" date="2022" name="Sci. Rep.">
        <title>In silico prediction of the enzymes involved in the degradation of the herbicide molinate by Gulosibacter molinativorax ON4T.</title>
        <authorList>
            <person name="Lopes A.R."/>
            <person name="Bunin E."/>
            <person name="Viana A.T."/>
            <person name="Froufe H."/>
            <person name="Munoz-Merida A."/>
            <person name="Pinho D."/>
            <person name="Figueiredo J."/>
            <person name="Barroso C."/>
            <person name="Vaz-Moreira I."/>
            <person name="Bellanger X."/>
            <person name="Egas C."/>
            <person name="Nunes O.C."/>
        </authorList>
    </citation>
    <scope>NUCLEOTIDE SEQUENCE</scope>
    <source>
        <strain evidence="2">ON4</strain>
    </source>
</reference>
<sequence length="155" mass="16952">MKAVIELNLTLQISRRLGAVTLLASGLVHLKEYFDGYAELPVIGLLFLLNFLGAVVLAVVLLLPTERILHRYGTILVTLSAIAGIGMSLMSLVMLAIAERQPVFGFMEPGFHPGMILLARITEVLTVVLLGAFLITLLVRHRRRINGRGTHVETA</sequence>
<keyword evidence="3" id="KW-1185">Reference proteome</keyword>
<evidence type="ECO:0000256" key="1">
    <source>
        <dbReference type="SAM" id="Phobius"/>
    </source>
</evidence>
<proteinExistence type="predicted"/>
<evidence type="ECO:0008006" key="4">
    <source>
        <dbReference type="Google" id="ProtNLM"/>
    </source>
</evidence>
<dbReference type="EMBL" id="PXVD01000007">
    <property type="protein sequence ID" value="MDJ1370900.1"/>
    <property type="molecule type" value="Genomic_DNA"/>
</dbReference>
<evidence type="ECO:0000313" key="3">
    <source>
        <dbReference type="Proteomes" id="UP001170379"/>
    </source>
</evidence>
<organism evidence="2 3">
    <name type="scientific">Gulosibacter molinativorax</name>
    <dbReference type="NCBI Taxonomy" id="256821"/>
    <lineage>
        <taxon>Bacteria</taxon>
        <taxon>Bacillati</taxon>
        <taxon>Actinomycetota</taxon>
        <taxon>Actinomycetes</taxon>
        <taxon>Micrococcales</taxon>
        <taxon>Microbacteriaceae</taxon>
        <taxon>Gulosibacter</taxon>
    </lineage>
</organism>
<keyword evidence="1" id="KW-1133">Transmembrane helix</keyword>
<feature type="transmembrane region" description="Helical" evidence="1">
    <location>
        <begin position="40"/>
        <end position="63"/>
    </location>
</feature>
<evidence type="ECO:0000313" key="2">
    <source>
        <dbReference type="EMBL" id="MDJ1370900.1"/>
    </source>
</evidence>
<dbReference type="Proteomes" id="UP001170379">
    <property type="component" value="Unassembled WGS sequence"/>
</dbReference>